<protein>
    <submittedName>
        <fullName evidence="1">7780_t:CDS:1</fullName>
    </submittedName>
</protein>
<organism evidence="1 2">
    <name type="scientific">Racocetra persica</name>
    <dbReference type="NCBI Taxonomy" id="160502"/>
    <lineage>
        <taxon>Eukaryota</taxon>
        <taxon>Fungi</taxon>
        <taxon>Fungi incertae sedis</taxon>
        <taxon>Mucoromycota</taxon>
        <taxon>Glomeromycotina</taxon>
        <taxon>Glomeromycetes</taxon>
        <taxon>Diversisporales</taxon>
        <taxon>Gigasporaceae</taxon>
        <taxon>Racocetra</taxon>
    </lineage>
</organism>
<comment type="caution">
    <text evidence="1">The sequence shown here is derived from an EMBL/GenBank/DDBJ whole genome shotgun (WGS) entry which is preliminary data.</text>
</comment>
<dbReference type="Proteomes" id="UP000789920">
    <property type="component" value="Unassembled WGS sequence"/>
</dbReference>
<sequence>MWKSLFELYQYCQKHNIYDAEYIYEKMRADDTFEFVAVIDPCGEYGNITQGKGSKRIIPNYITEIRDELSTGSLGEFECPESLSCLDQIVNQYHLKKRKISETEEARAASRKITRNKMNSRTEDQLVDIWSIVAPLNASDEKIVDNLKGKLEQIKKERLEYLSKDTAFDVRNRIRTQNYQNNNRQFVPFALRATLKAMEKDTLARSFSMNAPPPPSKALSSLGRDIR</sequence>
<evidence type="ECO:0000313" key="2">
    <source>
        <dbReference type="Proteomes" id="UP000789920"/>
    </source>
</evidence>
<keyword evidence="2" id="KW-1185">Reference proteome</keyword>
<proteinExistence type="predicted"/>
<evidence type="ECO:0000313" key="1">
    <source>
        <dbReference type="EMBL" id="CAG8484685.1"/>
    </source>
</evidence>
<reference evidence="1" key="1">
    <citation type="submission" date="2021-06" db="EMBL/GenBank/DDBJ databases">
        <authorList>
            <person name="Kallberg Y."/>
            <person name="Tangrot J."/>
            <person name="Rosling A."/>
        </authorList>
    </citation>
    <scope>NUCLEOTIDE SEQUENCE</scope>
    <source>
        <strain evidence="1">MA461A</strain>
    </source>
</reference>
<name>A0ACA9KQK6_9GLOM</name>
<accession>A0ACA9KQK6</accession>
<dbReference type="EMBL" id="CAJVQC010000968">
    <property type="protein sequence ID" value="CAG8484685.1"/>
    <property type="molecule type" value="Genomic_DNA"/>
</dbReference>
<gene>
    <name evidence="1" type="ORF">RPERSI_LOCUS1131</name>
</gene>